<keyword evidence="3" id="KW-0408">Iron</keyword>
<feature type="binding site" evidence="3">
    <location>
        <position position="145"/>
    </location>
    <ligand>
        <name>Zn(2+)</name>
        <dbReference type="ChEBI" id="CHEBI:29105"/>
    </ligand>
</feature>
<dbReference type="InterPro" id="IPR046342">
    <property type="entry name" value="CBS_dom_sf"/>
</dbReference>
<dbReference type="SUPFAM" id="SSF54631">
    <property type="entry name" value="CBS-domain pair"/>
    <property type="match status" value="1"/>
</dbReference>
<dbReference type="AlphaFoldDB" id="A0ABD6A420"/>
<gene>
    <name evidence="6" type="ORF">ACFQPE_00920</name>
</gene>
<feature type="binding site" evidence="3">
    <location>
        <position position="145"/>
    </location>
    <ligand>
        <name>Fe cation</name>
        <dbReference type="ChEBI" id="CHEBI:24875"/>
    </ligand>
</feature>
<dbReference type="InterPro" id="IPR051257">
    <property type="entry name" value="Diverse_CBS-Domain"/>
</dbReference>
<dbReference type="Pfam" id="PF00571">
    <property type="entry name" value="CBS"/>
    <property type="match status" value="2"/>
</dbReference>
<keyword evidence="1 2" id="KW-0129">CBS domain</keyword>
<dbReference type="PROSITE" id="PS51371">
    <property type="entry name" value="CBS"/>
    <property type="match status" value="2"/>
</dbReference>
<feature type="binding site" evidence="3">
    <location>
        <position position="167"/>
    </location>
    <ligand>
        <name>Zn(2+)</name>
        <dbReference type="ChEBI" id="CHEBI:29105"/>
    </ligand>
</feature>
<dbReference type="GO" id="GO:0046872">
    <property type="term" value="F:metal ion binding"/>
    <property type="evidence" value="ECO:0007669"/>
    <property type="project" value="UniProtKB-KW"/>
</dbReference>
<feature type="binding site" evidence="3">
    <location>
        <position position="167"/>
    </location>
    <ligand>
        <name>Fe cation</name>
        <dbReference type="ChEBI" id="CHEBI:24875"/>
    </ligand>
</feature>
<feature type="domain" description="ACP-type MB" evidence="5">
    <location>
        <begin position="140"/>
        <end position="170"/>
    </location>
</feature>
<evidence type="ECO:0000259" key="4">
    <source>
        <dbReference type="PROSITE" id="PS51371"/>
    </source>
</evidence>
<dbReference type="PROSITE" id="PS51901">
    <property type="entry name" value="ACP_MB"/>
    <property type="match status" value="1"/>
</dbReference>
<dbReference type="InterPro" id="IPR000644">
    <property type="entry name" value="CBS_dom"/>
</dbReference>
<proteinExistence type="predicted"/>
<accession>A0ABD6A420</accession>
<dbReference type="Gene3D" id="3.10.580.10">
    <property type="entry name" value="CBS-domain"/>
    <property type="match status" value="1"/>
</dbReference>
<dbReference type="SMART" id="SM00116">
    <property type="entry name" value="CBS"/>
    <property type="match status" value="2"/>
</dbReference>
<feature type="domain" description="CBS" evidence="4">
    <location>
        <begin position="74"/>
        <end position="131"/>
    </location>
</feature>
<keyword evidence="3" id="KW-0479">Metal-binding</keyword>
<feature type="binding site" evidence="3">
    <location>
        <position position="164"/>
    </location>
    <ligand>
        <name>Fe cation</name>
        <dbReference type="ChEBI" id="CHEBI:24875"/>
    </ligand>
</feature>
<evidence type="ECO:0000256" key="2">
    <source>
        <dbReference type="PROSITE-ProRule" id="PRU00703"/>
    </source>
</evidence>
<evidence type="ECO:0000256" key="1">
    <source>
        <dbReference type="ARBA" id="ARBA00023122"/>
    </source>
</evidence>
<evidence type="ECO:0000313" key="6">
    <source>
        <dbReference type="EMBL" id="MFC7315359.1"/>
    </source>
</evidence>
<dbReference type="InterPro" id="IPR044065">
    <property type="entry name" value="ACP_MB"/>
</dbReference>
<evidence type="ECO:0000259" key="5">
    <source>
        <dbReference type="PROSITE" id="PS51901"/>
    </source>
</evidence>
<dbReference type="EMBL" id="JBHTBF010000001">
    <property type="protein sequence ID" value="MFC7315359.1"/>
    <property type="molecule type" value="Genomic_DNA"/>
</dbReference>
<comment type="caution">
    <text evidence="6">The sequence shown here is derived from an EMBL/GenBank/DDBJ whole genome shotgun (WGS) entry which is preliminary data.</text>
</comment>
<name>A0ABD6A420_9EURY</name>
<reference evidence="6 7" key="1">
    <citation type="journal article" date="2019" name="Int. J. Syst. Evol. Microbiol.">
        <title>The Global Catalogue of Microorganisms (GCM) 10K type strain sequencing project: providing services to taxonomists for standard genome sequencing and annotation.</title>
        <authorList>
            <consortium name="The Broad Institute Genomics Platform"/>
            <consortium name="The Broad Institute Genome Sequencing Center for Infectious Disease"/>
            <person name="Wu L."/>
            <person name="Ma J."/>
        </authorList>
    </citation>
    <scope>NUCLEOTIDE SEQUENCE [LARGE SCALE GENOMIC DNA]</scope>
    <source>
        <strain evidence="6 7">PSR21</strain>
    </source>
</reference>
<feature type="domain" description="CBS" evidence="4">
    <location>
        <begin position="11"/>
        <end position="66"/>
    </location>
</feature>
<evidence type="ECO:0000256" key="3">
    <source>
        <dbReference type="PROSITE-ProRule" id="PRU01249"/>
    </source>
</evidence>
<feature type="binding site" evidence="3">
    <location>
        <position position="164"/>
    </location>
    <ligand>
        <name>Zn(2+)</name>
        <dbReference type="ChEBI" id="CHEBI:29105"/>
    </ligand>
</feature>
<dbReference type="RefSeq" id="WP_276304761.1">
    <property type="nucleotide sequence ID" value="NZ_CP119992.1"/>
</dbReference>
<dbReference type="Proteomes" id="UP001596547">
    <property type="component" value="Unassembled WGS sequence"/>
</dbReference>
<feature type="binding site" evidence="3">
    <location>
        <position position="148"/>
    </location>
    <ligand>
        <name>Fe cation</name>
        <dbReference type="ChEBI" id="CHEBI:24875"/>
    </ligand>
</feature>
<dbReference type="GeneID" id="79314321"/>
<keyword evidence="3" id="KW-0862">Zinc</keyword>
<dbReference type="PANTHER" id="PTHR43080:SF2">
    <property type="entry name" value="CBS DOMAIN-CONTAINING PROTEIN"/>
    <property type="match status" value="1"/>
</dbReference>
<dbReference type="PANTHER" id="PTHR43080">
    <property type="entry name" value="CBS DOMAIN-CONTAINING PROTEIN CBSX3, MITOCHONDRIAL"/>
    <property type="match status" value="1"/>
</dbReference>
<organism evidence="6 7">
    <name type="scientific">Halomarina halobia</name>
    <dbReference type="NCBI Taxonomy" id="3033386"/>
    <lineage>
        <taxon>Archaea</taxon>
        <taxon>Methanobacteriati</taxon>
        <taxon>Methanobacteriota</taxon>
        <taxon>Stenosarchaea group</taxon>
        <taxon>Halobacteria</taxon>
        <taxon>Halobacteriales</taxon>
        <taxon>Natronomonadaceae</taxon>
        <taxon>Halomarina</taxon>
    </lineage>
</organism>
<keyword evidence="7" id="KW-1185">Reference proteome</keyword>
<sequence length="170" mass="17660">MDGSVTVRDAMTRTYVGVTEGDTLAGTAALLVEEDATCAVVLRGREPVGVVGQGDVLAAYVRGDAERATVSDVMNTDVETVPPDTSVVAASNRFSGSVHRLLVTDGDELLGVLTERDILTVPQGSGSFDDEMRTSTPNYGEQGICEGCGTLTRSLAVADGLALCADCRDT</sequence>
<protein>
    <submittedName>
        <fullName evidence="6">CBS domain-containing protein</fullName>
    </submittedName>
</protein>
<evidence type="ECO:0000313" key="7">
    <source>
        <dbReference type="Proteomes" id="UP001596547"/>
    </source>
</evidence>
<feature type="binding site" evidence="3">
    <location>
        <position position="148"/>
    </location>
    <ligand>
        <name>Zn(2+)</name>
        <dbReference type="ChEBI" id="CHEBI:29105"/>
    </ligand>
</feature>